<evidence type="ECO:0000313" key="4">
    <source>
        <dbReference type="EMBL" id="NYE07068.1"/>
    </source>
</evidence>
<dbReference type="Pfam" id="PF00857">
    <property type="entry name" value="Isochorismatase"/>
    <property type="match status" value="1"/>
</dbReference>
<reference evidence="5" key="1">
    <citation type="submission" date="2020-07" db="EMBL/GenBank/DDBJ databases">
        <authorList>
            <person name="Partida-Martinez L."/>
            <person name="Huntemann M."/>
            <person name="Clum A."/>
            <person name="Wang J."/>
            <person name="Palaniappan K."/>
            <person name="Ritter S."/>
            <person name="Chen I.-M."/>
            <person name="Stamatis D."/>
            <person name="Reddy T."/>
            <person name="O'Malley R."/>
            <person name="Daum C."/>
            <person name="Shapiro N."/>
            <person name="Ivanova N."/>
            <person name="Kyrpides N."/>
            <person name="Woyke T."/>
        </authorList>
    </citation>
    <scope>NUCLEOTIDE SEQUENCE [LARGE SCALE GENOMIC DNA]</scope>
    <source>
        <strain evidence="5">AT2.8</strain>
    </source>
</reference>
<dbReference type="Gene3D" id="3.40.50.850">
    <property type="entry name" value="Isochorismatase-like"/>
    <property type="match status" value="1"/>
</dbReference>
<name>A0A852TIK7_9BACI</name>
<evidence type="ECO:0000256" key="2">
    <source>
        <dbReference type="ARBA" id="ARBA00022801"/>
    </source>
</evidence>
<dbReference type="InterPro" id="IPR050272">
    <property type="entry name" value="Isochorismatase-like_hydrls"/>
</dbReference>
<protein>
    <submittedName>
        <fullName evidence="4">Nicotinamidase-related amidase</fullName>
    </submittedName>
</protein>
<organism evidence="4 5">
    <name type="scientific">Neobacillus niacini</name>
    <dbReference type="NCBI Taxonomy" id="86668"/>
    <lineage>
        <taxon>Bacteria</taxon>
        <taxon>Bacillati</taxon>
        <taxon>Bacillota</taxon>
        <taxon>Bacilli</taxon>
        <taxon>Bacillales</taxon>
        <taxon>Bacillaceae</taxon>
        <taxon>Neobacillus</taxon>
    </lineage>
</organism>
<dbReference type="PANTHER" id="PTHR43540">
    <property type="entry name" value="PEROXYUREIDOACRYLATE/UREIDOACRYLATE AMIDOHYDROLASE-RELATED"/>
    <property type="match status" value="1"/>
</dbReference>
<dbReference type="SUPFAM" id="SSF52499">
    <property type="entry name" value="Isochorismatase-like hydrolases"/>
    <property type="match status" value="1"/>
</dbReference>
<dbReference type="InterPro" id="IPR000868">
    <property type="entry name" value="Isochorismatase-like_dom"/>
</dbReference>
<proteinExistence type="inferred from homology"/>
<evidence type="ECO:0000256" key="1">
    <source>
        <dbReference type="ARBA" id="ARBA00006336"/>
    </source>
</evidence>
<sequence length="236" mass="25835">MARIWEKYLDERDSKIYSGAGLGSMYGLGKKPALLIIDVQYGFTGDGPEEIEEAIKTYPTSCGTASWEAIPHIRRVLDTFREKELPVIYTIIEGSKSSHNDRVAIKGQIFDHPLLLEGEKGTKVVEELAPINGEIILSKKKPSAFFGTPLVSLLTAKGVDSVIVTGCTTSGCVRATVVDAFSNNYKVVVPEECAFDRGITTHAINLFDIQQKYGDVIPVQQVISLLETLKLEGEGK</sequence>
<dbReference type="AlphaFoldDB" id="A0A852TIK7"/>
<evidence type="ECO:0000313" key="5">
    <source>
        <dbReference type="Proteomes" id="UP000548423"/>
    </source>
</evidence>
<gene>
    <name evidence="4" type="ORF">F4694_003853</name>
</gene>
<dbReference type="InterPro" id="IPR036380">
    <property type="entry name" value="Isochorismatase-like_sf"/>
</dbReference>
<comment type="caution">
    <text evidence="4">The sequence shown here is derived from an EMBL/GenBank/DDBJ whole genome shotgun (WGS) entry which is preliminary data.</text>
</comment>
<accession>A0A852TIK7</accession>
<dbReference type="Proteomes" id="UP000548423">
    <property type="component" value="Unassembled WGS sequence"/>
</dbReference>
<evidence type="ECO:0000259" key="3">
    <source>
        <dbReference type="Pfam" id="PF00857"/>
    </source>
</evidence>
<dbReference type="GO" id="GO:0016787">
    <property type="term" value="F:hydrolase activity"/>
    <property type="evidence" value="ECO:0007669"/>
    <property type="project" value="UniProtKB-KW"/>
</dbReference>
<reference evidence="5" key="2">
    <citation type="submission" date="2020-08" db="EMBL/GenBank/DDBJ databases">
        <title>The Agave Microbiome: Exploring the role of microbial communities in plant adaptations to desert environments.</title>
        <authorList>
            <person name="Partida-Martinez L.P."/>
        </authorList>
    </citation>
    <scope>NUCLEOTIDE SEQUENCE [LARGE SCALE GENOMIC DNA]</scope>
    <source>
        <strain evidence="5">AT2.8</strain>
    </source>
</reference>
<feature type="domain" description="Isochorismatase-like" evidence="3">
    <location>
        <begin position="33"/>
        <end position="220"/>
    </location>
</feature>
<keyword evidence="2" id="KW-0378">Hydrolase</keyword>
<dbReference type="EMBL" id="JACCBX010000008">
    <property type="protein sequence ID" value="NYE07068.1"/>
    <property type="molecule type" value="Genomic_DNA"/>
</dbReference>
<comment type="similarity">
    <text evidence="1">Belongs to the isochorismatase family.</text>
</comment>
<dbReference type="PANTHER" id="PTHR43540:SF1">
    <property type="entry name" value="ISOCHORISMATASE HYDROLASE"/>
    <property type="match status" value="1"/>
</dbReference>